<evidence type="ECO:0000256" key="3">
    <source>
        <dbReference type="ARBA" id="ARBA00022722"/>
    </source>
</evidence>
<dbReference type="SMART" id="SM00474">
    <property type="entry name" value="35EXOc"/>
    <property type="match status" value="1"/>
</dbReference>
<feature type="compositionally biased region" description="Basic residues" evidence="9">
    <location>
        <begin position="786"/>
        <end position="796"/>
    </location>
</feature>
<dbReference type="GO" id="GO:0071039">
    <property type="term" value="P:nuclear polyadenylation-dependent CUT catabolic process"/>
    <property type="evidence" value="ECO:0007669"/>
    <property type="project" value="TreeGrafter"/>
</dbReference>
<dbReference type="GO" id="GO:0000175">
    <property type="term" value="F:3'-5'-RNA exonuclease activity"/>
    <property type="evidence" value="ECO:0007669"/>
    <property type="project" value="InterPro"/>
</dbReference>
<dbReference type="GO" id="GO:0071038">
    <property type="term" value="P:TRAMP-dependent tRNA surveillance pathway"/>
    <property type="evidence" value="ECO:0007669"/>
    <property type="project" value="TreeGrafter"/>
</dbReference>
<dbReference type="InterPro" id="IPR044876">
    <property type="entry name" value="HRDC_dom_sf"/>
</dbReference>
<keyword evidence="2" id="KW-0698">rRNA processing</keyword>
<dbReference type="GO" id="GO:0071040">
    <property type="term" value="P:nuclear polyadenylation-dependent antisense transcript catabolic process"/>
    <property type="evidence" value="ECO:0007669"/>
    <property type="project" value="TreeGrafter"/>
</dbReference>
<dbReference type="InterPro" id="IPR012337">
    <property type="entry name" value="RNaseH-like_sf"/>
</dbReference>
<dbReference type="InterPro" id="IPR045092">
    <property type="entry name" value="Rrp6-like"/>
</dbReference>
<dbReference type="PANTHER" id="PTHR12124">
    <property type="entry name" value="POLYMYOSITIS/SCLERODERMA AUTOANTIGEN-RELATED"/>
    <property type="match status" value="1"/>
</dbReference>
<evidence type="ECO:0000256" key="5">
    <source>
        <dbReference type="ARBA" id="ARBA00022835"/>
    </source>
</evidence>
<evidence type="ECO:0000256" key="4">
    <source>
        <dbReference type="ARBA" id="ARBA00022801"/>
    </source>
</evidence>
<feature type="region of interest" description="Disordered" evidence="9">
    <location>
        <begin position="212"/>
        <end position="239"/>
    </location>
</feature>
<dbReference type="GO" id="GO:0000467">
    <property type="term" value="P:exonucleolytic trimming to generate mature 3'-end of 5.8S rRNA from tricistronic rRNA transcript (SSU-rRNA, 5.8S rRNA, LSU-rRNA)"/>
    <property type="evidence" value="ECO:0007669"/>
    <property type="project" value="InterPro"/>
</dbReference>
<feature type="region of interest" description="Disordered" evidence="9">
    <location>
        <begin position="709"/>
        <end position="869"/>
    </location>
</feature>
<dbReference type="Gene3D" id="3.30.420.10">
    <property type="entry name" value="Ribonuclease H-like superfamily/Ribonuclease H"/>
    <property type="match status" value="1"/>
</dbReference>
<evidence type="ECO:0000256" key="2">
    <source>
        <dbReference type="ARBA" id="ARBA00022552"/>
    </source>
</evidence>
<dbReference type="EMBL" id="JANBUW010000008">
    <property type="protein sequence ID" value="KAJ2851801.1"/>
    <property type="molecule type" value="Genomic_DNA"/>
</dbReference>
<feature type="domain" description="HRDC" evidence="10">
    <location>
        <begin position="536"/>
        <end position="616"/>
    </location>
</feature>
<dbReference type="GO" id="GO:0071051">
    <property type="term" value="P:poly(A)-dependent snoRNA 3'-end processing"/>
    <property type="evidence" value="ECO:0007669"/>
    <property type="project" value="TreeGrafter"/>
</dbReference>
<dbReference type="InterPro" id="IPR012588">
    <property type="entry name" value="Exosome-assoc_fac_Rrp6_N"/>
</dbReference>
<dbReference type="GO" id="GO:0005730">
    <property type="term" value="C:nucleolus"/>
    <property type="evidence" value="ECO:0007669"/>
    <property type="project" value="TreeGrafter"/>
</dbReference>
<dbReference type="Gene3D" id="1.10.150.80">
    <property type="entry name" value="HRDC domain"/>
    <property type="match status" value="1"/>
</dbReference>
<evidence type="ECO:0000259" key="10">
    <source>
        <dbReference type="PROSITE" id="PS50967"/>
    </source>
</evidence>
<organism evidence="11 12">
    <name type="scientific">Coemansia brasiliensis</name>
    <dbReference type="NCBI Taxonomy" id="2650707"/>
    <lineage>
        <taxon>Eukaryota</taxon>
        <taxon>Fungi</taxon>
        <taxon>Fungi incertae sedis</taxon>
        <taxon>Zoopagomycota</taxon>
        <taxon>Kickxellomycotina</taxon>
        <taxon>Kickxellomycetes</taxon>
        <taxon>Kickxellales</taxon>
        <taxon>Kickxellaceae</taxon>
        <taxon>Coemansia</taxon>
    </lineage>
</organism>
<dbReference type="Proteomes" id="UP001139887">
    <property type="component" value="Unassembled WGS sequence"/>
</dbReference>
<name>A0A9W8IAD4_9FUNG</name>
<dbReference type="AlphaFoldDB" id="A0A9W8IAD4"/>
<dbReference type="GO" id="GO:0071037">
    <property type="term" value="P:nuclear polyadenylation-dependent snRNA catabolic process"/>
    <property type="evidence" value="ECO:0007669"/>
    <property type="project" value="TreeGrafter"/>
</dbReference>
<dbReference type="GO" id="GO:0000166">
    <property type="term" value="F:nucleotide binding"/>
    <property type="evidence" value="ECO:0007669"/>
    <property type="project" value="InterPro"/>
</dbReference>
<dbReference type="InterPro" id="IPR002562">
    <property type="entry name" value="3'-5'_exonuclease_dom"/>
</dbReference>
<dbReference type="PROSITE" id="PS50967">
    <property type="entry name" value="HRDC"/>
    <property type="match status" value="1"/>
</dbReference>
<evidence type="ECO:0000313" key="12">
    <source>
        <dbReference type="Proteomes" id="UP001139887"/>
    </source>
</evidence>
<dbReference type="InterPro" id="IPR010997">
    <property type="entry name" value="HRDC-like_sf"/>
</dbReference>
<sequence length="869" mass="95815">MDEFVGNFDSSLAAAFGALVGATKVAGKLPSDIAFHRALDESVDQRLAQTSERVLGMGNALWTRAQPGAAQVPIDSIDDVALRQADGRWQLAPGFRPVVDAIDTLLEKIDVGLDEVLKTAAHQMRAQASGQMGGQSAPLVTTVKTSSRADYRLVHAQNIPRPQLSFKDAVDNSPSTPFVWKIRKKVHAKVPLDYGLPSAALADSPLGHHLHSLGIARPGSTPPSSGHSTPRAPRSADVSQGIAAMSALEAGSLGALPHPYEYEITHIEYPPWVFEAAPPQPPAEWDAAPFAFVDTAEQLHAMMGHLLEARELAIDLEHHDYRSYQGFTCLVQLSTRTRDYVVDALALRAELAVLNEVTADPAKIKVFHGAESDIVWLQRDFGVYVVGLFDTYHASHVLNMPHHSLAHLLQTYCAYRADKKYQLADWRIRPVPPEMLAYARADTHFLLHVFDRMRGELLERGRRLVGKDVATPGQEHFGLLAGLDRVASPTQPLELVLRRSEQTSLKKHVKEGYDAEHGLGLGGWARLLKKWCHPFTPTQLAVFRALHQWRDSCARQEDESVRYVLPNHMLFAIADRMPTEPPQLLALCQPTPPLVRLYASDVVLLIKRERQRADARLQEFGALVQAEEAPRAAPVHTRFAEEQPARAAARAEDVLSEQLLRAADAMVAAESRLFGGLPTRPPRPTAASQKAQAIRSSLALSVAVPARVVAGASQEEPELARVRAKRPREPAEPPKDMMVISEAFQPPRQQAAARPPPPKKSKTAEALDLSKIALSDDAMSDENVPQKKKRSRKRGRMPAPKEKAEKVERFDYRAEDADAIGESAGGVKQARKKKTFDPYAKVDDSKFAKKPNRSRVNNKSGNRTLSYKK</sequence>
<dbReference type="GO" id="GO:0071044">
    <property type="term" value="P:histone mRNA catabolic process"/>
    <property type="evidence" value="ECO:0007669"/>
    <property type="project" value="TreeGrafter"/>
</dbReference>
<keyword evidence="6" id="KW-0269">Exonuclease</keyword>
<feature type="compositionally biased region" description="Basic and acidic residues" evidence="9">
    <location>
        <begin position="799"/>
        <end position="816"/>
    </location>
</feature>
<gene>
    <name evidence="11" type="primary">RRP6</name>
    <name evidence="11" type="ORF">IWW36_000762</name>
</gene>
<comment type="similarity">
    <text evidence="8">Belongs to the exosome component 10/RRP6 family.</text>
</comment>
<dbReference type="GO" id="GO:0000176">
    <property type="term" value="C:nuclear exosome (RNase complex)"/>
    <property type="evidence" value="ECO:0007669"/>
    <property type="project" value="InterPro"/>
</dbReference>
<dbReference type="InterPro" id="IPR002121">
    <property type="entry name" value="HRDC_dom"/>
</dbReference>
<feature type="compositionally biased region" description="Polar residues" evidence="9">
    <location>
        <begin position="854"/>
        <end position="869"/>
    </location>
</feature>
<dbReference type="FunFam" id="1.10.150.80:FF:000001">
    <property type="entry name" value="Putative exosome component 10"/>
    <property type="match status" value="1"/>
</dbReference>
<keyword evidence="5" id="KW-0271">Exosome</keyword>
<proteinExistence type="inferred from homology"/>
<dbReference type="Pfam" id="PF08066">
    <property type="entry name" value="PMC2NT"/>
    <property type="match status" value="1"/>
</dbReference>
<accession>A0A9W8IAD4</accession>
<dbReference type="Pfam" id="PF01612">
    <property type="entry name" value="DNA_pol_A_exo1"/>
    <property type="match status" value="1"/>
</dbReference>
<evidence type="ECO:0000313" key="11">
    <source>
        <dbReference type="EMBL" id="KAJ2851801.1"/>
    </source>
</evidence>
<evidence type="ECO:0000256" key="9">
    <source>
        <dbReference type="SAM" id="MobiDB-lite"/>
    </source>
</evidence>
<evidence type="ECO:0000256" key="6">
    <source>
        <dbReference type="ARBA" id="ARBA00022839"/>
    </source>
</evidence>
<keyword evidence="3" id="KW-0540">Nuclease</keyword>
<dbReference type="SUPFAM" id="SSF53098">
    <property type="entry name" value="Ribonuclease H-like"/>
    <property type="match status" value="1"/>
</dbReference>
<evidence type="ECO:0000256" key="1">
    <source>
        <dbReference type="ARBA" id="ARBA00004123"/>
    </source>
</evidence>
<comment type="subcellular location">
    <subcellularLocation>
        <location evidence="1">Nucleus</location>
    </subcellularLocation>
</comment>
<dbReference type="CDD" id="cd06147">
    <property type="entry name" value="Rrp6p_like_exo"/>
    <property type="match status" value="1"/>
</dbReference>
<dbReference type="OrthoDB" id="2250022at2759"/>
<dbReference type="SUPFAM" id="SSF47819">
    <property type="entry name" value="HRDC-like"/>
    <property type="match status" value="1"/>
</dbReference>
<evidence type="ECO:0000256" key="7">
    <source>
        <dbReference type="ARBA" id="ARBA00023242"/>
    </source>
</evidence>
<keyword evidence="7" id="KW-0539">Nucleus</keyword>
<dbReference type="InterPro" id="IPR036397">
    <property type="entry name" value="RNaseH_sf"/>
</dbReference>
<comment type="caution">
    <text evidence="11">The sequence shown here is derived from an EMBL/GenBank/DDBJ whole genome shotgun (WGS) entry which is preliminary data.</text>
</comment>
<feature type="compositionally biased region" description="Low complexity" evidence="9">
    <location>
        <begin position="218"/>
        <end position="230"/>
    </location>
</feature>
<dbReference type="PANTHER" id="PTHR12124:SF47">
    <property type="entry name" value="EXOSOME COMPONENT 10"/>
    <property type="match status" value="1"/>
</dbReference>
<evidence type="ECO:0000256" key="8">
    <source>
        <dbReference type="ARBA" id="ARBA00043957"/>
    </source>
</evidence>
<dbReference type="Pfam" id="PF00570">
    <property type="entry name" value="HRDC"/>
    <property type="match status" value="1"/>
</dbReference>
<keyword evidence="4" id="KW-0378">Hydrolase</keyword>
<reference evidence="11" key="1">
    <citation type="submission" date="2022-07" db="EMBL/GenBank/DDBJ databases">
        <title>Phylogenomic reconstructions and comparative analyses of Kickxellomycotina fungi.</title>
        <authorList>
            <person name="Reynolds N.K."/>
            <person name="Stajich J.E."/>
            <person name="Barry K."/>
            <person name="Grigoriev I.V."/>
            <person name="Crous P."/>
            <person name="Smith M.E."/>
        </authorList>
    </citation>
    <scope>NUCLEOTIDE SEQUENCE</scope>
    <source>
        <strain evidence="11">NRRL 1566</strain>
    </source>
</reference>
<dbReference type="GO" id="GO:0071036">
    <property type="term" value="P:nuclear polyadenylation-dependent snoRNA catabolic process"/>
    <property type="evidence" value="ECO:0007669"/>
    <property type="project" value="TreeGrafter"/>
</dbReference>
<dbReference type="GO" id="GO:0071035">
    <property type="term" value="P:nuclear polyadenylation-dependent rRNA catabolic process"/>
    <property type="evidence" value="ECO:0007669"/>
    <property type="project" value="TreeGrafter"/>
</dbReference>
<dbReference type="InterPro" id="IPR049559">
    <property type="entry name" value="Rrp6p-like_exo"/>
</dbReference>
<dbReference type="GO" id="GO:0003727">
    <property type="term" value="F:single-stranded RNA binding"/>
    <property type="evidence" value="ECO:0007669"/>
    <property type="project" value="TreeGrafter"/>
</dbReference>
<dbReference type="SMART" id="SM00341">
    <property type="entry name" value="HRDC"/>
    <property type="match status" value="1"/>
</dbReference>
<protein>
    <submittedName>
        <fullName evidence="11">Exosome nuclease subunit</fullName>
    </submittedName>
</protein>
<keyword evidence="12" id="KW-1185">Reference proteome</keyword>